<dbReference type="AlphaFoldDB" id="A0AAV2YR94"/>
<evidence type="ECO:0000313" key="2">
    <source>
        <dbReference type="Proteomes" id="UP001146120"/>
    </source>
</evidence>
<comment type="caution">
    <text evidence="1">The sequence shown here is derived from an EMBL/GenBank/DDBJ whole genome shotgun (WGS) entry which is preliminary data.</text>
</comment>
<proteinExistence type="predicted"/>
<dbReference type="EMBL" id="DAKRPA010000183">
    <property type="protein sequence ID" value="DAZ95946.1"/>
    <property type="molecule type" value="Genomic_DNA"/>
</dbReference>
<dbReference type="Proteomes" id="UP001146120">
    <property type="component" value="Unassembled WGS sequence"/>
</dbReference>
<reference evidence="1" key="1">
    <citation type="submission" date="2022-11" db="EMBL/GenBank/DDBJ databases">
        <authorList>
            <person name="Morgan W.R."/>
            <person name="Tartar A."/>
        </authorList>
    </citation>
    <scope>NUCLEOTIDE SEQUENCE</scope>
    <source>
        <strain evidence="1">ARSEF 373</strain>
    </source>
</reference>
<organism evidence="1 2">
    <name type="scientific">Lagenidium giganteum</name>
    <dbReference type="NCBI Taxonomy" id="4803"/>
    <lineage>
        <taxon>Eukaryota</taxon>
        <taxon>Sar</taxon>
        <taxon>Stramenopiles</taxon>
        <taxon>Oomycota</taxon>
        <taxon>Peronosporomycetes</taxon>
        <taxon>Pythiales</taxon>
        <taxon>Pythiaceae</taxon>
    </lineage>
</organism>
<keyword evidence="2" id="KW-1185">Reference proteome</keyword>
<name>A0AAV2YR94_9STRA</name>
<gene>
    <name evidence="1" type="ORF">N0F65_009108</name>
</gene>
<sequence>MEIRFIKALAQVFSRGAEVKTSRSSCLVTT</sequence>
<protein>
    <submittedName>
        <fullName evidence="1">Uncharacterized protein</fullName>
    </submittedName>
</protein>
<accession>A0AAV2YR94</accession>
<reference evidence="1" key="2">
    <citation type="journal article" date="2023" name="Microbiol Resour">
        <title>Decontamination and Annotation of the Draft Genome Sequence of the Oomycete Lagenidium giganteum ARSEF 373.</title>
        <authorList>
            <person name="Morgan W.R."/>
            <person name="Tartar A."/>
        </authorList>
    </citation>
    <scope>NUCLEOTIDE SEQUENCE</scope>
    <source>
        <strain evidence="1">ARSEF 373</strain>
    </source>
</reference>
<evidence type="ECO:0000313" key="1">
    <source>
        <dbReference type="EMBL" id="DAZ95946.1"/>
    </source>
</evidence>